<dbReference type="InterPro" id="IPR023614">
    <property type="entry name" value="Porin_dom_sf"/>
</dbReference>
<name>D0LVH1_HALO1</name>
<evidence type="ECO:0000313" key="1">
    <source>
        <dbReference type="EMBL" id="ACY17532.1"/>
    </source>
</evidence>
<dbReference type="RefSeq" id="WP_012830124.1">
    <property type="nucleotide sequence ID" value="NC_013440.1"/>
</dbReference>
<dbReference type="eggNOG" id="ENOG5031DIF">
    <property type="taxonomic scope" value="Bacteria"/>
</dbReference>
<dbReference type="Proteomes" id="UP000001880">
    <property type="component" value="Chromosome"/>
</dbReference>
<sequence length="390" mass="43821">MKPQRPRPLLTGALLAIACTFVLVLALRGQSEAQEVHRNFVGSVQLDYLYLPGEKRVNEHSFDSATVELSLKLAVDFSEEVSANVKVCFSCHGFELGMAHFDMRVADQLNFRVGRFIPAFGEFPLRHDPANHRTSDKPLPYDMGRMVHLREWNMSVLPAPWVDSGVEVNGTQFFGDSAQLDYAAYAVAGPSGGDDAVDFDYIDHRTLYYVDNNSQPTVGGRVAGIVWLPGEIPLSMGASGMYGTFDPSNRLSFLIAGADLGVRTPYLTLRGEYLWRRNEMFLGANPEQRFRYGPKDDGSFDDFQVKEGFYLEAEVPVERFDFVVRWDGMRRRGNVLRSSELSDDSSILRYTGAGAFRLSRSLRLKLSYEYYDFSDFHNVHAIHSGLAGAF</sequence>
<dbReference type="EMBL" id="CP001804">
    <property type="protein sequence ID" value="ACY17532.1"/>
    <property type="molecule type" value="Genomic_DNA"/>
</dbReference>
<proteinExistence type="predicted"/>
<protein>
    <submittedName>
        <fullName evidence="1">Uncharacterized protein</fullName>
    </submittedName>
</protein>
<reference evidence="1 2" key="1">
    <citation type="journal article" date="2010" name="Stand. Genomic Sci.">
        <title>Complete genome sequence of Haliangium ochraceum type strain (SMP-2).</title>
        <authorList>
            <consortium name="US DOE Joint Genome Institute (JGI-PGF)"/>
            <person name="Ivanova N."/>
            <person name="Daum C."/>
            <person name="Lang E."/>
            <person name="Abt B."/>
            <person name="Kopitz M."/>
            <person name="Saunders E."/>
            <person name="Lapidus A."/>
            <person name="Lucas S."/>
            <person name="Glavina Del Rio T."/>
            <person name="Nolan M."/>
            <person name="Tice H."/>
            <person name="Copeland A."/>
            <person name="Cheng J.F."/>
            <person name="Chen F."/>
            <person name="Bruce D."/>
            <person name="Goodwin L."/>
            <person name="Pitluck S."/>
            <person name="Mavromatis K."/>
            <person name="Pati A."/>
            <person name="Mikhailova N."/>
            <person name="Chen A."/>
            <person name="Palaniappan K."/>
            <person name="Land M."/>
            <person name="Hauser L."/>
            <person name="Chang Y.J."/>
            <person name="Jeffries C.D."/>
            <person name="Detter J.C."/>
            <person name="Brettin T."/>
            <person name="Rohde M."/>
            <person name="Goker M."/>
            <person name="Bristow J."/>
            <person name="Markowitz V."/>
            <person name="Eisen J.A."/>
            <person name="Hugenholtz P."/>
            <person name="Kyrpides N.C."/>
            <person name="Klenk H.P."/>
        </authorList>
    </citation>
    <scope>NUCLEOTIDE SEQUENCE [LARGE SCALE GENOMIC DNA]</scope>
    <source>
        <strain evidence="2">DSM 14365 / CIP 107738 / JCM 11303 / AJ 13395 / SMP-2</strain>
    </source>
</reference>
<dbReference type="SUPFAM" id="SSF56935">
    <property type="entry name" value="Porins"/>
    <property type="match status" value="1"/>
</dbReference>
<dbReference type="PROSITE" id="PS51257">
    <property type="entry name" value="PROKAR_LIPOPROTEIN"/>
    <property type="match status" value="1"/>
</dbReference>
<dbReference type="STRING" id="502025.Hoch_5044"/>
<dbReference type="OrthoDB" id="5516864at2"/>
<dbReference type="HOGENOM" id="CLU_718948_0_0_7"/>
<accession>D0LVH1</accession>
<gene>
    <name evidence="1" type="ordered locus">Hoch_5044</name>
</gene>
<keyword evidence="2" id="KW-1185">Reference proteome</keyword>
<organism evidence="1 2">
    <name type="scientific">Haliangium ochraceum (strain DSM 14365 / JCM 11303 / SMP-2)</name>
    <dbReference type="NCBI Taxonomy" id="502025"/>
    <lineage>
        <taxon>Bacteria</taxon>
        <taxon>Pseudomonadati</taxon>
        <taxon>Myxococcota</taxon>
        <taxon>Polyangia</taxon>
        <taxon>Haliangiales</taxon>
        <taxon>Kofleriaceae</taxon>
        <taxon>Haliangium</taxon>
    </lineage>
</organism>
<dbReference type="AlphaFoldDB" id="D0LVH1"/>
<evidence type="ECO:0000313" key="2">
    <source>
        <dbReference type="Proteomes" id="UP000001880"/>
    </source>
</evidence>
<dbReference type="Gene3D" id="2.40.160.10">
    <property type="entry name" value="Porin"/>
    <property type="match status" value="1"/>
</dbReference>
<dbReference type="KEGG" id="hoh:Hoch_5044"/>